<feature type="region of interest" description="Disordered" evidence="6">
    <location>
        <begin position="341"/>
        <end position="384"/>
    </location>
</feature>
<evidence type="ECO:0000256" key="4">
    <source>
        <dbReference type="ARBA" id="ARBA00022771"/>
    </source>
</evidence>
<sequence length="1178" mass="131854">MKRSASLESVMSLRSPPPLPLAPPPSLPRRKSNRRHSHEATASTSRGFSLSPLSILSPSSVIAYDFSFLEESPGIQLVHPLSDEHFQGTILSTECLPSPNRRLRNMSESLVTSNVTDPVHDVHIPTFSSIQSLNTVSDEVDGNHSFDSFDPITNEDRTAVTHGSDPMIASLGRRMYSLGKFVDDMKSITMEQRSFSAEDTSCDKENQFKCTSVESNAIRKDLTNKSFAEGSDDVEFTIHSTSSDANSCEDTDLTERTLISENPRDEEIRQFEEGEYALTDDVELPRASELAVTFADDENSASPTRLLDDSMIPLVGTPHTMTYLPMEDVFTFVERRTNQELPAITEENEEQTLRRYRGQGSSVEGRSRNGSSDAPQEPEELAPGLSSEMEYDAIAELDYSCSAAPVHRRAVSDNMGTHGSRKSELRRTQEMEEIDRAGVYEDITMRSSRSIGRASSVVSNRCQSQVFLPEIGLSDTASSAPALDRNLSSSDPSINEETPSKTRECPPPVVLTRKASSIQSDWKKQLSVGSLTQPTPVQLRKEPVGRESRPQSMTRNENDDVSSPSPPSSAASFSRGVNFMRRSWRRLAGDLRRDSVEVPIFRSLDDTVTACNDSHAMSSAECACVSSDAVSSKYVRRVATVPIRPRMAMHLTKSRSGDRIEKKKAKSGSDTFSFGSLFGTNKGARSKKKMGVDRSLETVISNFHSKAGGSAVSLPTRRMASSTDLSQIRLPIPDFEGLPDHLSSALSTSGDFNDIESVNFELAETSKYNLNSPLWARFDLFSKEEYTSWHDKYRHDKMSSKLVKKQDAIYELILIEKAHCAHLAFLQQGYRNRLLQENVLPEADINRLIPDVLDALLVFHLHLLDRLTARQRESDEVETISDILAEELSDEGKHISIAINAYTTFGSAKERSEKLFESLMAKNGRFADFIRSTASDPLYRRFEFKSTMTRVISRPAKYGLLVETILKNEGNKFTKECELTQKALLAAKRFAMKIDNNLLMAQMAQRWDDVRSHFDHSSHTNLYLVDKEKPSGVVRITFTMEDLDMDMKHVGSGQRRLMCLGDVCMKNSSTKLVEKVFMVLFDDILVCLQRRSNQKYMFIQQEQSVFPVSGLILRPADRSASVMIISGAITKPALLEVEFNSKTDRTKWIKTLETAIHSAPVKEYKYKTNQETFFTGPL</sequence>
<feature type="compositionally biased region" description="Polar residues" evidence="6">
    <location>
        <begin position="527"/>
        <end position="536"/>
    </location>
</feature>
<feature type="region of interest" description="Disordered" evidence="6">
    <location>
        <begin position="476"/>
        <end position="574"/>
    </location>
</feature>
<organism evidence="8 9">
    <name type="scientific">Necator americanus</name>
    <name type="common">Human hookworm</name>
    <dbReference type="NCBI Taxonomy" id="51031"/>
    <lineage>
        <taxon>Eukaryota</taxon>
        <taxon>Metazoa</taxon>
        <taxon>Ecdysozoa</taxon>
        <taxon>Nematoda</taxon>
        <taxon>Chromadorea</taxon>
        <taxon>Rhabditida</taxon>
        <taxon>Rhabditina</taxon>
        <taxon>Rhabditomorpha</taxon>
        <taxon>Strongyloidea</taxon>
        <taxon>Ancylostomatidae</taxon>
        <taxon>Bunostominae</taxon>
        <taxon>Necator</taxon>
    </lineage>
</organism>
<dbReference type="PANTHER" id="PTHR13944">
    <property type="entry name" value="AGAP007712-PA"/>
    <property type="match status" value="1"/>
</dbReference>
<feature type="domain" description="DH" evidence="7">
    <location>
        <begin position="804"/>
        <end position="997"/>
    </location>
</feature>
<feature type="compositionally biased region" description="Basic and acidic residues" evidence="6">
    <location>
        <begin position="539"/>
        <end position="549"/>
    </location>
</feature>
<dbReference type="Proteomes" id="UP001303046">
    <property type="component" value="Unassembled WGS sequence"/>
</dbReference>
<dbReference type="PROSITE" id="PS50010">
    <property type="entry name" value="DH_2"/>
    <property type="match status" value="1"/>
</dbReference>
<keyword evidence="2" id="KW-0963">Cytoplasm</keyword>
<evidence type="ECO:0000256" key="1">
    <source>
        <dbReference type="ARBA" id="ARBA00004496"/>
    </source>
</evidence>
<dbReference type="Pfam" id="PF00621">
    <property type="entry name" value="RhoGEF"/>
    <property type="match status" value="1"/>
</dbReference>
<comment type="subcellular location">
    <subcellularLocation>
        <location evidence="1">Cytoplasm</location>
    </subcellularLocation>
</comment>
<keyword evidence="3" id="KW-0597">Phosphoprotein</keyword>
<reference evidence="8 9" key="1">
    <citation type="submission" date="2023-08" db="EMBL/GenBank/DDBJ databases">
        <title>A Necator americanus chromosomal reference genome.</title>
        <authorList>
            <person name="Ilik V."/>
            <person name="Petrzelkova K.J."/>
            <person name="Pardy F."/>
            <person name="Fuh T."/>
            <person name="Niatou-Singa F.S."/>
            <person name="Gouil Q."/>
            <person name="Baker L."/>
            <person name="Ritchie M.E."/>
            <person name="Jex A.R."/>
            <person name="Gazzola D."/>
            <person name="Li H."/>
            <person name="Toshio Fujiwara R."/>
            <person name="Zhan B."/>
            <person name="Aroian R.V."/>
            <person name="Pafco B."/>
            <person name="Schwarz E.M."/>
        </authorList>
    </citation>
    <scope>NUCLEOTIDE SEQUENCE [LARGE SCALE GENOMIC DNA]</scope>
    <source>
        <strain evidence="8 9">Aroian</strain>
        <tissue evidence="8">Whole animal</tissue>
    </source>
</reference>
<feature type="region of interest" description="Disordered" evidence="6">
    <location>
        <begin position="1"/>
        <end position="45"/>
    </location>
</feature>
<dbReference type="SUPFAM" id="SSF48065">
    <property type="entry name" value="DBL homology domain (DH-domain)"/>
    <property type="match status" value="1"/>
</dbReference>
<dbReference type="SMART" id="SM00233">
    <property type="entry name" value="PH"/>
    <property type="match status" value="1"/>
</dbReference>
<dbReference type="PANTHER" id="PTHR13944:SF21">
    <property type="entry name" value="CYSTS, ISOFORM C"/>
    <property type="match status" value="1"/>
</dbReference>
<dbReference type="Gene3D" id="1.20.900.10">
    <property type="entry name" value="Dbl homology (DH) domain"/>
    <property type="match status" value="1"/>
</dbReference>
<dbReference type="InterPro" id="IPR051632">
    <property type="entry name" value="Rho_GEF"/>
</dbReference>
<comment type="caution">
    <text evidence="8">The sequence shown here is derived from an EMBL/GenBank/DDBJ whole genome shotgun (WGS) entry which is preliminary data.</text>
</comment>
<gene>
    <name evidence="8" type="primary">Necator_chrI.g2610</name>
    <name evidence="8" type="ORF">RB195_006482</name>
</gene>
<accession>A0ABR1BWL2</accession>
<dbReference type="InterPro" id="IPR041020">
    <property type="entry name" value="PH_16"/>
</dbReference>
<keyword evidence="4" id="KW-0479">Metal-binding</keyword>
<evidence type="ECO:0000256" key="5">
    <source>
        <dbReference type="ARBA" id="ARBA00023054"/>
    </source>
</evidence>
<dbReference type="InterPro" id="IPR011993">
    <property type="entry name" value="PH-like_dom_sf"/>
</dbReference>
<evidence type="ECO:0000256" key="3">
    <source>
        <dbReference type="ARBA" id="ARBA00022553"/>
    </source>
</evidence>
<feature type="compositionally biased region" description="Polar residues" evidence="6">
    <location>
        <begin position="486"/>
        <end position="497"/>
    </location>
</feature>
<dbReference type="InterPro" id="IPR001849">
    <property type="entry name" value="PH_domain"/>
</dbReference>
<feature type="compositionally biased region" description="Pro residues" evidence="6">
    <location>
        <begin position="15"/>
        <end position="27"/>
    </location>
</feature>
<keyword evidence="4" id="KW-0863">Zinc-finger</keyword>
<dbReference type="InterPro" id="IPR000219">
    <property type="entry name" value="DH_dom"/>
</dbReference>
<dbReference type="InterPro" id="IPR035899">
    <property type="entry name" value="DBL_dom_sf"/>
</dbReference>
<protein>
    <recommendedName>
        <fullName evidence="7">DH domain-containing protein</fullName>
    </recommendedName>
</protein>
<keyword evidence="9" id="KW-1185">Reference proteome</keyword>
<keyword evidence="4" id="KW-0862">Zinc</keyword>
<keyword evidence="5" id="KW-0175">Coiled coil</keyword>
<evidence type="ECO:0000313" key="9">
    <source>
        <dbReference type="Proteomes" id="UP001303046"/>
    </source>
</evidence>
<name>A0ABR1BWL2_NECAM</name>
<dbReference type="Gene3D" id="2.30.29.30">
    <property type="entry name" value="Pleckstrin-homology domain (PH domain)/Phosphotyrosine-binding domain (PTB)"/>
    <property type="match status" value="1"/>
</dbReference>
<evidence type="ECO:0000313" key="8">
    <source>
        <dbReference type="EMBL" id="KAK6729461.1"/>
    </source>
</evidence>
<feature type="compositionally biased region" description="Polar residues" evidence="6">
    <location>
        <begin position="359"/>
        <end position="374"/>
    </location>
</feature>
<proteinExistence type="predicted"/>
<dbReference type="EMBL" id="JAVFWL010000001">
    <property type="protein sequence ID" value="KAK6729461.1"/>
    <property type="molecule type" value="Genomic_DNA"/>
</dbReference>
<evidence type="ECO:0000256" key="6">
    <source>
        <dbReference type="SAM" id="MobiDB-lite"/>
    </source>
</evidence>
<dbReference type="Pfam" id="PF17838">
    <property type="entry name" value="PH_16"/>
    <property type="match status" value="1"/>
</dbReference>
<evidence type="ECO:0000256" key="2">
    <source>
        <dbReference type="ARBA" id="ARBA00022490"/>
    </source>
</evidence>
<evidence type="ECO:0000259" key="7">
    <source>
        <dbReference type="PROSITE" id="PS50010"/>
    </source>
</evidence>
<dbReference type="SMART" id="SM00325">
    <property type="entry name" value="RhoGEF"/>
    <property type="match status" value="1"/>
</dbReference>
<feature type="compositionally biased region" description="Basic residues" evidence="6">
    <location>
        <begin position="28"/>
        <end position="37"/>
    </location>
</feature>
<dbReference type="SUPFAM" id="SSF50729">
    <property type="entry name" value="PH domain-like"/>
    <property type="match status" value="1"/>
</dbReference>